<organism evidence="8">
    <name type="scientific">Favella ehrenbergii</name>
    <dbReference type="NCBI Taxonomy" id="182087"/>
    <lineage>
        <taxon>Eukaryota</taxon>
        <taxon>Sar</taxon>
        <taxon>Alveolata</taxon>
        <taxon>Ciliophora</taxon>
        <taxon>Intramacronucleata</taxon>
        <taxon>Spirotrichea</taxon>
        <taxon>Choreotrichia</taxon>
        <taxon>Tintinnida</taxon>
        <taxon>Xystonellidae</taxon>
        <taxon>Favella</taxon>
    </lineage>
</organism>
<comment type="similarity">
    <text evidence="1 7">Belongs to the peptidase S10 family.</text>
</comment>
<keyword evidence="4 7" id="KW-0732">Signal</keyword>
<evidence type="ECO:0000256" key="2">
    <source>
        <dbReference type="ARBA" id="ARBA00022645"/>
    </source>
</evidence>
<dbReference type="Pfam" id="PF00450">
    <property type="entry name" value="Peptidase_S10"/>
    <property type="match status" value="1"/>
</dbReference>
<sequence length="441" mass="49829">MFKALALFACVAYANTNADDTTGIFGDAEQWKTGFVTVDKFEDDIFYWMFESRSEPSTDPLVLWLTGGPGCASEVALFYENGPYQFNEDSTLKSNPYSWNQVSNLLYVDQPIGTGFSKGGLHDARSETEVAEDMAQMLRGFVEQNPEFAGRDFYITGESYAGHYVPAISHYLAFTATDVNLNLKGIAIGNGLTDPYEQYPAYAKFSYENGLISKKWDDVMIGGMKACQGLIYESQHQESKKLDVAALEFCQILADSVIGNPLHPKFNVYDIREPCDTPPLCYDFSQSDAFLNREDVQTTLGVTGRKWVECDTLVHTYLLGDWMTNLMPQVAEILDQTQIEVLVYSGDKDWICNWRGGEAWTAATKWSSKQEFNDAEYEKWSVNGTDAGEMRQYGNLHFLRIYEAGHMVPMDQPENALEMVKRFIANDWSLTEEQPSLDIIQ</sequence>
<dbReference type="PANTHER" id="PTHR11802">
    <property type="entry name" value="SERINE PROTEASE FAMILY S10 SERINE CARBOXYPEPTIDASE"/>
    <property type="match status" value="1"/>
</dbReference>
<dbReference type="Gene3D" id="3.40.50.1820">
    <property type="entry name" value="alpha/beta hydrolase"/>
    <property type="match status" value="1"/>
</dbReference>
<dbReference type="PROSITE" id="PS00131">
    <property type="entry name" value="CARBOXYPEPT_SER_SER"/>
    <property type="match status" value="1"/>
</dbReference>
<dbReference type="PRINTS" id="PR00724">
    <property type="entry name" value="CRBOXYPTASEC"/>
</dbReference>
<reference evidence="8" key="1">
    <citation type="submission" date="2021-01" db="EMBL/GenBank/DDBJ databases">
        <authorList>
            <person name="Corre E."/>
            <person name="Pelletier E."/>
            <person name="Niang G."/>
            <person name="Scheremetjew M."/>
            <person name="Finn R."/>
            <person name="Kale V."/>
            <person name="Holt S."/>
            <person name="Cochrane G."/>
            <person name="Meng A."/>
            <person name="Brown T."/>
            <person name="Cohen L."/>
        </authorList>
    </citation>
    <scope>NUCLEOTIDE SEQUENCE</scope>
    <source>
        <strain evidence="8">Fehren 1</strain>
    </source>
</reference>
<dbReference type="GO" id="GO:0006508">
    <property type="term" value="P:proteolysis"/>
    <property type="evidence" value="ECO:0007669"/>
    <property type="project" value="UniProtKB-KW"/>
</dbReference>
<dbReference type="EC" id="3.4.16.-" evidence="7"/>
<dbReference type="GO" id="GO:0004185">
    <property type="term" value="F:serine-type carboxypeptidase activity"/>
    <property type="evidence" value="ECO:0007669"/>
    <property type="project" value="UniProtKB-UniRule"/>
</dbReference>
<protein>
    <recommendedName>
        <fullName evidence="7">Carboxypeptidase</fullName>
        <ecNumber evidence="7">3.4.16.-</ecNumber>
    </recommendedName>
</protein>
<dbReference type="PANTHER" id="PTHR11802:SF113">
    <property type="entry name" value="SERINE CARBOXYPEPTIDASE CTSA-4.1"/>
    <property type="match status" value="1"/>
</dbReference>
<gene>
    <name evidence="8" type="ORF">FEHR0123_LOCUS4934</name>
</gene>
<evidence type="ECO:0000256" key="5">
    <source>
        <dbReference type="ARBA" id="ARBA00022801"/>
    </source>
</evidence>
<dbReference type="InterPro" id="IPR029058">
    <property type="entry name" value="AB_hydrolase_fold"/>
</dbReference>
<keyword evidence="2 7" id="KW-0121">Carboxypeptidase</keyword>
<feature type="signal peptide" evidence="7">
    <location>
        <begin position="1"/>
        <end position="18"/>
    </location>
</feature>
<dbReference type="SUPFAM" id="SSF53474">
    <property type="entry name" value="alpha/beta-Hydrolases"/>
    <property type="match status" value="1"/>
</dbReference>
<proteinExistence type="inferred from homology"/>
<evidence type="ECO:0000313" key="8">
    <source>
        <dbReference type="EMBL" id="CAE0310018.1"/>
    </source>
</evidence>
<accession>A0A7S3I0W3</accession>
<dbReference type="Gene3D" id="1.10.287.410">
    <property type="match status" value="1"/>
</dbReference>
<keyword evidence="3 7" id="KW-0645">Protease</keyword>
<dbReference type="InterPro" id="IPR018202">
    <property type="entry name" value="Ser_caboxypep_ser_AS"/>
</dbReference>
<dbReference type="EMBL" id="HBIE01015964">
    <property type="protein sequence ID" value="CAE0310018.1"/>
    <property type="molecule type" value="Transcribed_RNA"/>
</dbReference>
<name>A0A7S3I0W3_9SPIT</name>
<dbReference type="AlphaFoldDB" id="A0A7S3I0W3"/>
<evidence type="ECO:0000256" key="3">
    <source>
        <dbReference type="ARBA" id="ARBA00022670"/>
    </source>
</evidence>
<evidence type="ECO:0000256" key="4">
    <source>
        <dbReference type="ARBA" id="ARBA00022729"/>
    </source>
</evidence>
<dbReference type="InterPro" id="IPR001563">
    <property type="entry name" value="Peptidase_S10"/>
</dbReference>
<keyword evidence="5 7" id="KW-0378">Hydrolase</keyword>
<evidence type="ECO:0000256" key="6">
    <source>
        <dbReference type="ARBA" id="ARBA00023180"/>
    </source>
</evidence>
<keyword evidence="6" id="KW-0325">Glycoprotein</keyword>
<evidence type="ECO:0000256" key="1">
    <source>
        <dbReference type="ARBA" id="ARBA00009431"/>
    </source>
</evidence>
<feature type="chain" id="PRO_5031601959" description="Carboxypeptidase" evidence="7">
    <location>
        <begin position="19"/>
        <end position="441"/>
    </location>
</feature>
<evidence type="ECO:0000256" key="7">
    <source>
        <dbReference type="RuleBase" id="RU361156"/>
    </source>
</evidence>